<name>A0A9E5JXR7_9GAMM</name>
<organism evidence="2 3">
    <name type="scientific">Pseudomaricurvus hydrocarbonicus</name>
    <dbReference type="NCBI Taxonomy" id="1470433"/>
    <lineage>
        <taxon>Bacteria</taxon>
        <taxon>Pseudomonadati</taxon>
        <taxon>Pseudomonadota</taxon>
        <taxon>Gammaproteobacteria</taxon>
        <taxon>Cellvibrionales</taxon>
        <taxon>Cellvibrionaceae</taxon>
        <taxon>Pseudomaricurvus</taxon>
    </lineage>
</organism>
<protein>
    <submittedName>
        <fullName evidence="2">Uncharacterized protein</fullName>
    </submittedName>
</protein>
<dbReference type="Proteomes" id="UP000787472">
    <property type="component" value="Unassembled WGS sequence"/>
</dbReference>
<feature type="region of interest" description="Disordered" evidence="1">
    <location>
        <begin position="90"/>
        <end position="117"/>
    </location>
</feature>
<dbReference type="AlphaFoldDB" id="A0A9E5JXR7"/>
<dbReference type="EMBL" id="JAAONZ010000013">
    <property type="protein sequence ID" value="NHO66910.1"/>
    <property type="molecule type" value="Genomic_DNA"/>
</dbReference>
<dbReference type="RefSeq" id="WP_167188634.1">
    <property type="nucleotide sequence ID" value="NZ_JAAONZ010000013.1"/>
</dbReference>
<comment type="caution">
    <text evidence="2">The sequence shown here is derived from an EMBL/GenBank/DDBJ whole genome shotgun (WGS) entry which is preliminary data.</text>
</comment>
<evidence type="ECO:0000256" key="1">
    <source>
        <dbReference type="SAM" id="MobiDB-lite"/>
    </source>
</evidence>
<evidence type="ECO:0000313" key="3">
    <source>
        <dbReference type="Proteomes" id="UP000787472"/>
    </source>
</evidence>
<keyword evidence="3" id="KW-1185">Reference proteome</keyword>
<evidence type="ECO:0000313" key="2">
    <source>
        <dbReference type="EMBL" id="NHO66910.1"/>
    </source>
</evidence>
<dbReference type="Pfam" id="PF20090">
    <property type="entry name" value="DUF6482"/>
    <property type="match status" value="1"/>
</dbReference>
<sequence length="117" mass="13237">MAKLLLEELSEHSCLSVVIESYDGALYQAFVAQEGAERLIWADHHTPLKTRNLTNMRTLLSTLNLESLHLRQNSAYDEMIGQSQRQQPNTLLLPISLEPPNLTDITASQQGHWPDND</sequence>
<gene>
    <name evidence="2" type="ORF">G8770_15270</name>
</gene>
<proteinExistence type="predicted"/>
<reference evidence="2" key="1">
    <citation type="submission" date="2020-03" db="EMBL/GenBank/DDBJ databases">
        <authorList>
            <person name="Guo F."/>
        </authorList>
    </citation>
    <scope>NUCLEOTIDE SEQUENCE</scope>
    <source>
        <strain evidence="2">JCM 30134</strain>
    </source>
</reference>
<dbReference type="InterPro" id="IPR045508">
    <property type="entry name" value="DUF6482"/>
</dbReference>
<accession>A0A9E5JXR7</accession>